<reference evidence="8 9" key="1">
    <citation type="submission" date="2014-05" db="EMBL/GenBank/DDBJ databases">
        <title>ATOL: Assembling a taxonomically balanced genome-scale reconstruction of the evolutionary history of the Enterobacteriaceae.</title>
        <authorList>
            <person name="Plunkett G.III."/>
            <person name="Neeno-Eckwall E.C."/>
            <person name="Glasner J.D."/>
            <person name="Perna N.T."/>
        </authorList>
    </citation>
    <scope>NUCLEOTIDE SEQUENCE [LARGE SCALE GENOMIC DNA]</scope>
    <source>
        <strain evidence="8 9">ATCC 33852</strain>
    </source>
</reference>
<feature type="transmembrane region" description="Helical" evidence="6">
    <location>
        <begin position="63"/>
        <end position="84"/>
    </location>
</feature>
<dbReference type="PANTHER" id="PTHR42718:SF9">
    <property type="entry name" value="MAJOR FACILITATOR SUPERFAMILY MULTIDRUG TRANSPORTER MFSC"/>
    <property type="match status" value="1"/>
</dbReference>
<dbReference type="InterPro" id="IPR036259">
    <property type="entry name" value="MFS_trans_sf"/>
</dbReference>
<organism evidence="8 9">
    <name type="scientific">Ewingella americana (strain ATCC 33852 / DSM 4580 / CCUG 14506 / JCM 5911 / LMG 7869 / NCTC 12157 / CDC 1468-78)</name>
    <dbReference type="NCBI Taxonomy" id="910964"/>
    <lineage>
        <taxon>Bacteria</taxon>
        <taxon>Pseudomonadati</taxon>
        <taxon>Pseudomonadota</taxon>
        <taxon>Gammaproteobacteria</taxon>
        <taxon>Enterobacterales</taxon>
        <taxon>Yersiniaceae</taxon>
        <taxon>Ewingella</taxon>
    </lineage>
</organism>
<keyword evidence="5 6" id="KW-0472">Membrane</keyword>
<proteinExistence type="predicted"/>
<feature type="domain" description="Major facilitator superfamily (MFS) profile" evidence="7">
    <location>
        <begin position="25"/>
        <end position="459"/>
    </location>
</feature>
<feature type="transmembrane region" description="Helical" evidence="6">
    <location>
        <begin position="91"/>
        <end position="110"/>
    </location>
</feature>
<feature type="transmembrane region" description="Helical" evidence="6">
    <location>
        <begin position="237"/>
        <end position="255"/>
    </location>
</feature>
<keyword evidence="9" id="KW-1185">Reference proteome</keyword>
<dbReference type="GeneID" id="78382281"/>
<evidence type="ECO:0000259" key="7">
    <source>
        <dbReference type="PROSITE" id="PS50850"/>
    </source>
</evidence>
<keyword evidence="2" id="KW-0813">Transport</keyword>
<feature type="transmembrane region" description="Helical" evidence="6">
    <location>
        <begin position="313"/>
        <end position="330"/>
    </location>
</feature>
<name>A0A085G0F7_EWIA3</name>
<dbReference type="RefSeq" id="WP_210435896.1">
    <property type="nucleotide sequence ID" value="NZ_JMPJ01000076.1"/>
</dbReference>
<comment type="caution">
    <text evidence="8">The sequence shown here is derived from an EMBL/GenBank/DDBJ whole genome shotgun (WGS) entry which is preliminary data.</text>
</comment>
<dbReference type="PRINTS" id="PR01036">
    <property type="entry name" value="TCRTETB"/>
</dbReference>
<dbReference type="Gene3D" id="1.20.1720.10">
    <property type="entry name" value="Multidrug resistance protein D"/>
    <property type="match status" value="1"/>
</dbReference>
<dbReference type="GO" id="GO:0022857">
    <property type="term" value="F:transmembrane transporter activity"/>
    <property type="evidence" value="ECO:0007669"/>
    <property type="project" value="InterPro"/>
</dbReference>
<accession>A0A085G0F7</accession>
<gene>
    <name evidence="8" type="ORF">GEAM_4328</name>
</gene>
<dbReference type="Gene3D" id="1.20.1250.20">
    <property type="entry name" value="MFS general substrate transporter like domains"/>
    <property type="match status" value="1"/>
</dbReference>
<sequence length="459" mass="46832">MVNRTNSGAEIPQHFTKISNQSRLAMAALMVSIALAILDTAIANTALPTIARSLDTDAGTSVWIINAYQLFAVATLLPFAALGAVIGHRRVYIGGLVIFTIASGACAFSTDLSSLIAARAFQGVGASAIMSVNTALIALLYPGKILGRGLGLNALVVGVAFAFGPTASSIILSFGAWQWLFAINVPIGVIACALSVFSLPDSPRALGKFDLPAAVLTTIAFAALIYGLGATAQGDPLIYSAGALLLFVVALVALATYERNNPAPMLPLDLLMRPIFALSAFTSFCAFTAQGLAFVALPFYLEHAIGMSSQTTGFVMTPWSAVVALMAPLAGHLSDRLAPASLGGLGLILLSAGMLLFTLLSNSAPILCIVIAMIVSGFGFGLFQSPNQKSIMLAAPSARSSGASGVVATARLIGQATGTALVALSFSMAGQNGPVISLLLGAGFAAIGGAASIIRLVVK</sequence>
<feature type="transmembrane region" description="Helical" evidence="6">
    <location>
        <begin position="116"/>
        <end position="140"/>
    </location>
</feature>
<dbReference type="AlphaFoldDB" id="A0A085G0F7"/>
<feature type="transmembrane region" description="Helical" evidence="6">
    <location>
        <begin position="337"/>
        <end position="357"/>
    </location>
</feature>
<dbReference type="CDD" id="cd17321">
    <property type="entry name" value="MFS_MMR_MDR_like"/>
    <property type="match status" value="1"/>
</dbReference>
<dbReference type="GO" id="GO:0016020">
    <property type="term" value="C:membrane"/>
    <property type="evidence" value="ECO:0007669"/>
    <property type="project" value="UniProtKB-SubCell"/>
</dbReference>
<protein>
    <submittedName>
        <fullName evidence="8">YebQ family transporter</fullName>
    </submittedName>
</protein>
<dbReference type="PROSITE" id="PS50850">
    <property type="entry name" value="MFS"/>
    <property type="match status" value="1"/>
</dbReference>
<evidence type="ECO:0000313" key="8">
    <source>
        <dbReference type="EMBL" id="KFC77202.1"/>
    </source>
</evidence>
<keyword evidence="3 6" id="KW-0812">Transmembrane</keyword>
<feature type="transmembrane region" description="Helical" evidence="6">
    <location>
        <begin position="363"/>
        <end position="383"/>
    </location>
</feature>
<evidence type="ECO:0000256" key="2">
    <source>
        <dbReference type="ARBA" id="ARBA00022448"/>
    </source>
</evidence>
<evidence type="ECO:0000256" key="4">
    <source>
        <dbReference type="ARBA" id="ARBA00022989"/>
    </source>
</evidence>
<dbReference type="InterPro" id="IPR011701">
    <property type="entry name" value="MFS"/>
</dbReference>
<feature type="transmembrane region" description="Helical" evidence="6">
    <location>
        <begin position="152"/>
        <end position="173"/>
    </location>
</feature>
<comment type="subcellular location">
    <subcellularLocation>
        <location evidence="1">Membrane</location>
        <topology evidence="1">Multi-pass membrane protein</topology>
    </subcellularLocation>
</comment>
<evidence type="ECO:0000256" key="3">
    <source>
        <dbReference type="ARBA" id="ARBA00022692"/>
    </source>
</evidence>
<dbReference type="InterPro" id="IPR020846">
    <property type="entry name" value="MFS_dom"/>
</dbReference>
<dbReference type="PANTHER" id="PTHR42718">
    <property type="entry name" value="MAJOR FACILITATOR SUPERFAMILY MULTIDRUG TRANSPORTER MFSC"/>
    <property type="match status" value="1"/>
</dbReference>
<dbReference type="EMBL" id="JMPJ01000076">
    <property type="protein sequence ID" value="KFC77202.1"/>
    <property type="molecule type" value="Genomic_DNA"/>
</dbReference>
<dbReference type="eggNOG" id="COG0477">
    <property type="taxonomic scope" value="Bacteria"/>
</dbReference>
<dbReference type="SUPFAM" id="SSF103473">
    <property type="entry name" value="MFS general substrate transporter"/>
    <property type="match status" value="1"/>
</dbReference>
<keyword evidence="4 6" id="KW-1133">Transmembrane helix</keyword>
<evidence type="ECO:0000256" key="5">
    <source>
        <dbReference type="ARBA" id="ARBA00023136"/>
    </source>
</evidence>
<feature type="transmembrane region" description="Helical" evidence="6">
    <location>
        <begin position="404"/>
        <end position="429"/>
    </location>
</feature>
<dbReference type="Pfam" id="PF07690">
    <property type="entry name" value="MFS_1"/>
    <property type="match status" value="1"/>
</dbReference>
<evidence type="ECO:0000313" key="9">
    <source>
        <dbReference type="Proteomes" id="UP000028640"/>
    </source>
</evidence>
<dbReference type="Proteomes" id="UP000028640">
    <property type="component" value="Unassembled WGS sequence"/>
</dbReference>
<dbReference type="STRING" id="910964.GEAM_4328"/>
<feature type="transmembrane region" description="Helical" evidence="6">
    <location>
        <begin position="211"/>
        <end position="231"/>
    </location>
</feature>
<feature type="transmembrane region" description="Helical" evidence="6">
    <location>
        <begin position="435"/>
        <end position="458"/>
    </location>
</feature>
<feature type="transmembrane region" description="Helical" evidence="6">
    <location>
        <begin position="24"/>
        <end position="43"/>
    </location>
</feature>
<evidence type="ECO:0000256" key="6">
    <source>
        <dbReference type="SAM" id="Phobius"/>
    </source>
</evidence>
<evidence type="ECO:0000256" key="1">
    <source>
        <dbReference type="ARBA" id="ARBA00004141"/>
    </source>
</evidence>
<feature type="transmembrane region" description="Helical" evidence="6">
    <location>
        <begin position="275"/>
        <end position="301"/>
    </location>
</feature>
<feature type="transmembrane region" description="Helical" evidence="6">
    <location>
        <begin position="179"/>
        <end position="199"/>
    </location>
</feature>